<dbReference type="PROSITE" id="PS01231">
    <property type="entry name" value="TRMA_2"/>
    <property type="match status" value="1"/>
</dbReference>
<feature type="domain" description="TRAM" evidence="11">
    <location>
        <begin position="1"/>
        <end position="59"/>
    </location>
</feature>
<keyword evidence="6 9" id="KW-0479">Metal-binding</keyword>
<dbReference type="InterPro" id="IPR029063">
    <property type="entry name" value="SAM-dependent_MTases_sf"/>
</dbReference>
<evidence type="ECO:0000256" key="5">
    <source>
        <dbReference type="ARBA" id="ARBA00022691"/>
    </source>
</evidence>
<comment type="similarity">
    <text evidence="9">Belongs to the class I-like SAM-binding methyltransferase superfamily. RNA M5U methyltransferase family. RlmD subfamily.</text>
</comment>
<keyword evidence="2 9" id="KW-0698">rRNA processing</keyword>
<dbReference type="GO" id="GO:0070475">
    <property type="term" value="P:rRNA base methylation"/>
    <property type="evidence" value="ECO:0007669"/>
    <property type="project" value="TreeGrafter"/>
</dbReference>
<dbReference type="PANTHER" id="PTHR11061:SF49">
    <property type="entry name" value="23S RRNA (URACIL(1939)-C(5))-METHYLTRANSFERASE RLMD"/>
    <property type="match status" value="1"/>
</dbReference>
<feature type="binding site" evidence="9">
    <location>
        <position position="72"/>
    </location>
    <ligand>
        <name>[4Fe-4S] cluster</name>
        <dbReference type="ChEBI" id="CHEBI:49883"/>
    </ligand>
</feature>
<dbReference type="GO" id="GO:0070041">
    <property type="term" value="F:rRNA (uridine-C5-)-methyltransferase activity"/>
    <property type="evidence" value="ECO:0007669"/>
    <property type="project" value="UniProtKB-UniRule"/>
</dbReference>
<proteinExistence type="inferred from homology"/>
<evidence type="ECO:0000256" key="3">
    <source>
        <dbReference type="ARBA" id="ARBA00022603"/>
    </source>
</evidence>
<keyword evidence="1 9" id="KW-0004">4Fe-4S</keyword>
<evidence type="ECO:0000256" key="4">
    <source>
        <dbReference type="ARBA" id="ARBA00022679"/>
    </source>
</evidence>
<dbReference type="InterPro" id="IPR001566">
    <property type="entry name" value="23S_rRNA_MeTrfase_RlmD"/>
</dbReference>
<dbReference type="CDD" id="cd02440">
    <property type="entry name" value="AdoMet_MTases"/>
    <property type="match status" value="1"/>
</dbReference>
<dbReference type="InterPro" id="IPR002792">
    <property type="entry name" value="TRAM_dom"/>
</dbReference>
<feature type="binding site" evidence="9 10">
    <location>
        <position position="302"/>
    </location>
    <ligand>
        <name>S-adenosyl-L-methionine</name>
        <dbReference type="ChEBI" id="CHEBI:59789"/>
    </ligand>
</feature>
<organism evidence="12 13">
    <name type="scientific">Polynucleobacter cosmopolitanus</name>
    <dbReference type="NCBI Taxonomy" id="351345"/>
    <lineage>
        <taxon>Bacteria</taxon>
        <taxon>Pseudomonadati</taxon>
        <taxon>Pseudomonadota</taxon>
        <taxon>Betaproteobacteria</taxon>
        <taxon>Burkholderiales</taxon>
        <taxon>Burkholderiaceae</taxon>
        <taxon>Polynucleobacter</taxon>
    </lineage>
</organism>
<accession>A0A229FS72</accession>
<protein>
    <recommendedName>
        <fullName evidence="9">23S rRNA (uracil(1939)-C(5))-methyltransferase RlmD</fullName>
        <ecNumber evidence="9">2.1.1.190</ecNumber>
    </recommendedName>
    <alternativeName>
        <fullName evidence="9">23S rRNA(m5U1939)-methyltransferase</fullName>
    </alternativeName>
</protein>
<evidence type="ECO:0000256" key="2">
    <source>
        <dbReference type="ARBA" id="ARBA00022552"/>
    </source>
</evidence>
<comment type="caution">
    <text evidence="12">The sequence shown here is derived from an EMBL/GenBank/DDBJ whole genome shotgun (WGS) entry which is preliminary data.</text>
</comment>
<evidence type="ECO:0000256" key="6">
    <source>
        <dbReference type="ARBA" id="ARBA00022723"/>
    </source>
</evidence>
<feature type="binding site" evidence="9">
    <location>
        <position position="307"/>
    </location>
    <ligand>
        <name>S-adenosyl-L-methionine</name>
        <dbReference type="ChEBI" id="CHEBI:59789"/>
    </ligand>
</feature>
<feature type="binding site" evidence="9 10">
    <location>
        <position position="372"/>
    </location>
    <ligand>
        <name>S-adenosyl-L-methionine</name>
        <dbReference type="ChEBI" id="CHEBI:59789"/>
    </ligand>
</feature>
<keyword evidence="4 9" id="KW-0808">Transferase</keyword>
<dbReference type="EC" id="2.1.1.190" evidence="9"/>
<dbReference type="PROSITE" id="PS51687">
    <property type="entry name" value="SAM_MT_RNA_M5U"/>
    <property type="match status" value="1"/>
</dbReference>
<feature type="binding site" evidence="9">
    <location>
        <position position="351"/>
    </location>
    <ligand>
        <name>S-adenosyl-L-methionine</name>
        <dbReference type="ChEBI" id="CHEBI:59789"/>
    </ligand>
</feature>
<dbReference type="Gene3D" id="3.40.50.150">
    <property type="entry name" value="Vaccinia Virus protein VP39"/>
    <property type="match status" value="1"/>
</dbReference>
<evidence type="ECO:0000256" key="9">
    <source>
        <dbReference type="HAMAP-Rule" id="MF_01010"/>
    </source>
</evidence>
<name>A0A229FS72_9BURK</name>
<feature type="binding site" evidence="9">
    <location>
        <position position="159"/>
    </location>
    <ligand>
        <name>[4Fe-4S] cluster</name>
        <dbReference type="ChEBI" id="CHEBI:49883"/>
    </ligand>
</feature>
<keyword evidence="3 9" id="KW-0489">Methyltransferase</keyword>
<dbReference type="SUPFAM" id="SSF53335">
    <property type="entry name" value="S-adenosyl-L-methionine-dependent methyltransferases"/>
    <property type="match status" value="1"/>
</dbReference>
<evidence type="ECO:0000259" key="11">
    <source>
        <dbReference type="PROSITE" id="PS50926"/>
    </source>
</evidence>
<dbReference type="InterPro" id="IPR030391">
    <property type="entry name" value="MeTrfase_TrmA_CS"/>
</dbReference>
<dbReference type="Proteomes" id="UP000215188">
    <property type="component" value="Unassembled WGS sequence"/>
</dbReference>
<reference evidence="12 13" key="1">
    <citation type="submission" date="2017-06" db="EMBL/GenBank/DDBJ databases">
        <title>Reclassification of a Polynucleobacter cosmopolitanus strain isolated from tropical Lake Victoria as Polynucleobacter victoriensis comb. nov.</title>
        <authorList>
            <person name="Hahn M.W."/>
        </authorList>
    </citation>
    <scope>NUCLEOTIDE SEQUENCE [LARGE SCALE GENOMIC DNA]</scope>
    <source>
        <strain evidence="12 13">MWH-MoIso2</strain>
    </source>
</reference>
<evidence type="ECO:0000256" key="10">
    <source>
        <dbReference type="PROSITE-ProRule" id="PRU01024"/>
    </source>
</evidence>
<keyword evidence="7 9" id="KW-0408">Iron</keyword>
<dbReference type="GO" id="GO:0003723">
    <property type="term" value="F:RNA binding"/>
    <property type="evidence" value="ECO:0007669"/>
    <property type="project" value="InterPro"/>
</dbReference>
<evidence type="ECO:0000256" key="8">
    <source>
        <dbReference type="ARBA" id="ARBA00023014"/>
    </source>
</evidence>
<dbReference type="PANTHER" id="PTHR11061">
    <property type="entry name" value="RNA M5U METHYLTRANSFERASE"/>
    <property type="match status" value="1"/>
</dbReference>
<dbReference type="GO" id="GO:0005506">
    <property type="term" value="F:iron ion binding"/>
    <property type="evidence" value="ECO:0007669"/>
    <property type="project" value="UniProtKB-UniRule"/>
</dbReference>
<dbReference type="RefSeq" id="WP_089516573.1">
    <property type="nucleotide sequence ID" value="NZ_NJGG01000003.1"/>
</dbReference>
<dbReference type="OrthoDB" id="9804590at2"/>
<dbReference type="Gene3D" id="2.40.50.140">
    <property type="entry name" value="Nucleic acid-binding proteins"/>
    <property type="match status" value="1"/>
</dbReference>
<evidence type="ECO:0000313" key="12">
    <source>
        <dbReference type="EMBL" id="OXL14530.1"/>
    </source>
</evidence>
<dbReference type="GO" id="GO:0051539">
    <property type="term" value="F:4 iron, 4 sulfur cluster binding"/>
    <property type="evidence" value="ECO:0007669"/>
    <property type="project" value="UniProtKB-KW"/>
</dbReference>
<comment type="function">
    <text evidence="9">Catalyzes the formation of 5-methyl-uridine at position 1939 (m5U1939) in 23S rRNA.</text>
</comment>
<dbReference type="NCBIfam" id="NF009639">
    <property type="entry name" value="PRK13168.1"/>
    <property type="match status" value="1"/>
</dbReference>
<dbReference type="InterPro" id="IPR010280">
    <property type="entry name" value="U5_MeTrfase_fam"/>
</dbReference>
<keyword evidence="8 9" id="KW-0411">Iron-sulfur</keyword>
<dbReference type="Gene3D" id="2.40.50.1070">
    <property type="match status" value="1"/>
</dbReference>
<dbReference type="Pfam" id="PF05958">
    <property type="entry name" value="tRNA_U5-meth_tr"/>
    <property type="match status" value="1"/>
</dbReference>
<comment type="catalytic activity">
    <reaction evidence="9">
        <text>uridine(1939) in 23S rRNA + S-adenosyl-L-methionine = 5-methyluridine(1939) in 23S rRNA + S-adenosyl-L-homocysteine + H(+)</text>
        <dbReference type="Rhea" id="RHEA:42908"/>
        <dbReference type="Rhea" id="RHEA-COMP:10278"/>
        <dbReference type="Rhea" id="RHEA-COMP:10279"/>
        <dbReference type="ChEBI" id="CHEBI:15378"/>
        <dbReference type="ChEBI" id="CHEBI:57856"/>
        <dbReference type="ChEBI" id="CHEBI:59789"/>
        <dbReference type="ChEBI" id="CHEBI:65315"/>
        <dbReference type="ChEBI" id="CHEBI:74447"/>
        <dbReference type="EC" id="2.1.1.190"/>
    </reaction>
</comment>
<evidence type="ECO:0000313" key="13">
    <source>
        <dbReference type="Proteomes" id="UP000215188"/>
    </source>
</evidence>
<dbReference type="HAMAP" id="MF_01010">
    <property type="entry name" value="23SrRNA_methyltr_RlmD"/>
    <property type="match status" value="1"/>
</dbReference>
<feature type="binding site" evidence="9 10">
    <location>
        <position position="273"/>
    </location>
    <ligand>
        <name>S-adenosyl-L-methionine</name>
        <dbReference type="ChEBI" id="CHEBI:59789"/>
    </ligand>
</feature>
<dbReference type="SUPFAM" id="SSF50249">
    <property type="entry name" value="Nucleic acid-binding proteins"/>
    <property type="match status" value="1"/>
</dbReference>
<keyword evidence="5 9" id="KW-0949">S-adenosyl-L-methionine</keyword>
<dbReference type="NCBIfam" id="TIGR00479">
    <property type="entry name" value="rumA"/>
    <property type="match status" value="1"/>
</dbReference>
<sequence length="452" mass="50520">MTRVIVESLNLEAQGVARPLDENGAPGKVVFIDGALPREDVEFQSYKVKSKFELAKLTHIYKTSSSRVTPKCPSFNECGGCSMQHLDARAQLAMKQRVLEDNLKYLGRVRPEVILRPISGPTWEYRYRGRLSIFKIPKGRVLVGFHQKKGSRITDMLSCDILPIHVSNLLPRWRELISQLSIPGELAQLEFAIGEGKTPGSLTTAFVLRHLEPLSAEDQQMLITFAQIHDIDMWLQPAGLDSAHPLHPADSHLCYRLPEFDIEMPFKPTDFTQVNHQVNRVLVSKAIQLLDPQAQERVIDLFCGIGNFTLPLARRAAEVFGIEGSDELTKRAKENAIHNHLGERVNFACSNLFEVTPEVIESWGKADKWLIDPPRDGAMALATALAMMANSKNAEVKDYLPKRIVYVSCNPATLARDVGILVGQAGYRLKAAGVINMFPHTSHIESIAVFER</sequence>
<feature type="binding site" evidence="9 10">
    <location>
        <position position="323"/>
    </location>
    <ligand>
        <name>S-adenosyl-L-methionine</name>
        <dbReference type="ChEBI" id="CHEBI:59789"/>
    </ligand>
</feature>
<gene>
    <name evidence="9" type="primary">rlmD</name>
    <name evidence="12" type="ORF">AOC33_08445</name>
</gene>
<feature type="active site" description="Nucleophile" evidence="9 10">
    <location>
        <position position="409"/>
    </location>
</feature>
<feature type="binding site" evidence="9">
    <location>
        <position position="78"/>
    </location>
    <ligand>
        <name>[4Fe-4S] cluster</name>
        <dbReference type="ChEBI" id="CHEBI:49883"/>
    </ligand>
</feature>
<dbReference type="AlphaFoldDB" id="A0A229FS72"/>
<dbReference type="PROSITE" id="PS50926">
    <property type="entry name" value="TRAM"/>
    <property type="match status" value="1"/>
</dbReference>
<dbReference type="InterPro" id="IPR012340">
    <property type="entry name" value="NA-bd_OB-fold"/>
</dbReference>
<evidence type="ECO:0000256" key="1">
    <source>
        <dbReference type="ARBA" id="ARBA00022485"/>
    </source>
</evidence>
<feature type="binding site" evidence="9">
    <location>
        <position position="81"/>
    </location>
    <ligand>
        <name>[4Fe-4S] cluster</name>
        <dbReference type="ChEBI" id="CHEBI:49883"/>
    </ligand>
</feature>
<keyword evidence="13" id="KW-1185">Reference proteome</keyword>
<dbReference type="EMBL" id="NJGG01000003">
    <property type="protein sequence ID" value="OXL14530.1"/>
    <property type="molecule type" value="Genomic_DNA"/>
</dbReference>
<evidence type="ECO:0000256" key="7">
    <source>
        <dbReference type="ARBA" id="ARBA00023004"/>
    </source>
</evidence>